<dbReference type="AlphaFoldDB" id="A0A9P6LS98"/>
<evidence type="ECO:0000256" key="1">
    <source>
        <dbReference type="SAM" id="MobiDB-lite"/>
    </source>
</evidence>
<keyword evidence="3" id="KW-1185">Reference proteome</keyword>
<evidence type="ECO:0000313" key="2">
    <source>
        <dbReference type="EMBL" id="KAF9936801.1"/>
    </source>
</evidence>
<feature type="region of interest" description="Disordered" evidence="1">
    <location>
        <begin position="65"/>
        <end position="88"/>
    </location>
</feature>
<proteinExistence type="predicted"/>
<accession>A0A9P6LS98</accession>
<comment type="caution">
    <text evidence="2">The sequence shown here is derived from an EMBL/GenBank/DDBJ whole genome shotgun (WGS) entry which is preliminary data.</text>
</comment>
<sequence>MVFQPVRPPDSLEDIPINKGGHPAKIDNETVKFLKVYMKRGVLKTVNEADEKGERVITTTGVCVNSLGSSQNTKEKVRQTSGSQKYKE</sequence>
<dbReference type="Proteomes" id="UP000749646">
    <property type="component" value="Unassembled WGS sequence"/>
</dbReference>
<name>A0A9P6LS98_9FUNG</name>
<dbReference type="EMBL" id="JAAAHW010009738">
    <property type="protein sequence ID" value="KAF9936801.1"/>
    <property type="molecule type" value="Genomic_DNA"/>
</dbReference>
<organism evidence="2 3">
    <name type="scientific">Modicella reniformis</name>
    <dbReference type="NCBI Taxonomy" id="1440133"/>
    <lineage>
        <taxon>Eukaryota</taxon>
        <taxon>Fungi</taxon>
        <taxon>Fungi incertae sedis</taxon>
        <taxon>Mucoromycota</taxon>
        <taxon>Mortierellomycotina</taxon>
        <taxon>Mortierellomycetes</taxon>
        <taxon>Mortierellales</taxon>
        <taxon>Mortierellaceae</taxon>
        <taxon>Modicella</taxon>
    </lineage>
</organism>
<gene>
    <name evidence="2" type="ORF">BGZ65_002025</name>
</gene>
<feature type="region of interest" description="Disordered" evidence="1">
    <location>
        <begin position="1"/>
        <end position="20"/>
    </location>
</feature>
<evidence type="ECO:0000313" key="3">
    <source>
        <dbReference type="Proteomes" id="UP000749646"/>
    </source>
</evidence>
<reference evidence="2" key="1">
    <citation type="journal article" date="2020" name="Fungal Divers.">
        <title>Resolving the Mortierellaceae phylogeny through synthesis of multi-gene phylogenetics and phylogenomics.</title>
        <authorList>
            <person name="Vandepol N."/>
            <person name="Liber J."/>
            <person name="Desiro A."/>
            <person name="Na H."/>
            <person name="Kennedy M."/>
            <person name="Barry K."/>
            <person name="Grigoriev I.V."/>
            <person name="Miller A.N."/>
            <person name="O'Donnell K."/>
            <person name="Stajich J.E."/>
            <person name="Bonito G."/>
        </authorList>
    </citation>
    <scope>NUCLEOTIDE SEQUENCE</scope>
    <source>
        <strain evidence="2">MES-2147</strain>
    </source>
</reference>
<protein>
    <submittedName>
        <fullName evidence="2">Uncharacterized protein</fullName>
    </submittedName>
</protein>
<feature type="compositionally biased region" description="Polar residues" evidence="1">
    <location>
        <begin position="79"/>
        <end position="88"/>
    </location>
</feature>